<evidence type="ECO:0000313" key="8">
    <source>
        <dbReference type="Proteomes" id="UP000264036"/>
    </source>
</evidence>
<evidence type="ECO:0000256" key="1">
    <source>
        <dbReference type="ARBA" id="ARBA00010062"/>
    </source>
</evidence>
<keyword evidence="4" id="KW-0029">Amino-acid transport</keyword>
<dbReference type="Gene3D" id="3.40.50.2300">
    <property type="match status" value="2"/>
</dbReference>
<dbReference type="InterPro" id="IPR028081">
    <property type="entry name" value="Leu-bd"/>
</dbReference>
<reference evidence="7 8" key="1">
    <citation type="journal article" date="2018" name="Nat. Biotechnol.">
        <title>A standardized bacterial taxonomy based on genome phylogeny substantially revises the tree of life.</title>
        <authorList>
            <person name="Parks D.H."/>
            <person name="Chuvochina M."/>
            <person name="Waite D.W."/>
            <person name="Rinke C."/>
            <person name="Skarshewski A."/>
            <person name="Chaumeil P.A."/>
            <person name="Hugenholtz P."/>
        </authorList>
    </citation>
    <scope>NUCLEOTIDE SEQUENCE [LARGE SCALE GENOMIC DNA]</scope>
    <source>
        <strain evidence="7">UBA10707</strain>
    </source>
</reference>
<proteinExistence type="inferred from homology"/>
<organism evidence="7 8">
    <name type="scientific">Advenella kashmirensis</name>
    <dbReference type="NCBI Taxonomy" id="310575"/>
    <lineage>
        <taxon>Bacteria</taxon>
        <taxon>Pseudomonadati</taxon>
        <taxon>Pseudomonadota</taxon>
        <taxon>Betaproteobacteria</taxon>
        <taxon>Burkholderiales</taxon>
        <taxon>Alcaligenaceae</taxon>
    </lineage>
</organism>
<keyword evidence="2" id="KW-0813">Transport</keyword>
<dbReference type="InterPro" id="IPR051010">
    <property type="entry name" value="BCAA_transport"/>
</dbReference>
<dbReference type="GO" id="GO:0006865">
    <property type="term" value="P:amino acid transport"/>
    <property type="evidence" value="ECO:0007669"/>
    <property type="project" value="UniProtKB-KW"/>
</dbReference>
<comment type="similarity">
    <text evidence="1">Belongs to the leucine-binding protein family.</text>
</comment>
<evidence type="ECO:0000259" key="6">
    <source>
        <dbReference type="Pfam" id="PF13458"/>
    </source>
</evidence>
<comment type="caution">
    <text evidence="7">The sequence shown here is derived from an EMBL/GenBank/DDBJ whole genome shotgun (WGS) entry which is preliminary data.</text>
</comment>
<dbReference type="InterPro" id="IPR000709">
    <property type="entry name" value="Leu_Ile_Val-bd"/>
</dbReference>
<gene>
    <name evidence="7" type="ORF">DD666_11085</name>
</gene>
<keyword evidence="3 5" id="KW-0732">Signal</keyword>
<feature type="domain" description="Leucine-binding protein" evidence="6">
    <location>
        <begin position="26"/>
        <end position="365"/>
    </location>
</feature>
<evidence type="ECO:0000256" key="3">
    <source>
        <dbReference type="ARBA" id="ARBA00022729"/>
    </source>
</evidence>
<dbReference type="CDD" id="cd19980">
    <property type="entry name" value="PBP1_ABC_ligand_binding-like"/>
    <property type="match status" value="1"/>
</dbReference>
<evidence type="ECO:0000313" key="7">
    <source>
        <dbReference type="EMBL" id="HBP29946.1"/>
    </source>
</evidence>
<dbReference type="PRINTS" id="PR00337">
    <property type="entry name" value="LEUILEVALBP"/>
</dbReference>
<dbReference type="AlphaFoldDB" id="A0A356LG31"/>
<feature type="signal peptide" evidence="5">
    <location>
        <begin position="1"/>
        <end position="20"/>
    </location>
</feature>
<dbReference type="PANTHER" id="PTHR30483">
    <property type="entry name" value="LEUCINE-SPECIFIC-BINDING PROTEIN"/>
    <property type="match status" value="1"/>
</dbReference>
<dbReference type="PANTHER" id="PTHR30483:SF6">
    <property type="entry name" value="PERIPLASMIC BINDING PROTEIN OF ABC TRANSPORTER FOR NATURAL AMINO ACIDS"/>
    <property type="match status" value="1"/>
</dbReference>
<dbReference type="EMBL" id="DOEK01000028">
    <property type="protein sequence ID" value="HBP29946.1"/>
    <property type="molecule type" value="Genomic_DNA"/>
</dbReference>
<dbReference type="InterPro" id="IPR028082">
    <property type="entry name" value="Peripla_BP_I"/>
</dbReference>
<dbReference type="Pfam" id="PF13458">
    <property type="entry name" value="Peripla_BP_6"/>
    <property type="match status" value="1"/>
</dbReference>
<dbReference type="SUPFAM" id="SSF53822">
    <property type="entry name" value="Periplasmic binding protein-like I"/>
    <property type="match status" value="1"/>
</dbReference>
<evidence type="ECO:0000256" key="2">
    <source>
        <dbReference type="ARBA" id="ARBA00022448"/>
    </source>
</evidence>
<evidence type="ECO:0000256" key="5">
    <source>
        <dbReference type="SAM" id="SignalP"/>
    </source>
</evidence>
<sequence>MKYLTLCISGLMLVSGAAVAAEPAEPIKIGVIQPLTGSVAYNGQAYVKGAKLAVAQRNAQGGIKERQVQLQIEDGQCQPANSVNAAEKLIQRNKVPVLAGAFCSSATAAVMSVAEKYKIPLLSGVSSKADLTDKGMKYFFRSAETDRLMARTFSKILADDLQLKTVAYIGVNDDWGRGGVEDFEKDLNALGVKSVMKEYFDHGTTDFYTLLTKLRALKPDGVFVAAETQDGSILVKQLKEFGIETKVFGVGSWATADFIGLTGEASEGIYAAVPYVSNMKGERNAGFVESYQKEYKQLPGKYDASGYNAMNILMQAIERAGSDEPEKIRDALYKTDYAAPNGRFQFTEKGEGYGFDTVLVQIQGGKTHVVTQARTEKP</sequence>
<dbReference type="Proteomes" id="UP000264036">
    <property type="component" value="Unassembled WGS sequence"/>
</dbReference>
<accession>A0A356LG31</accession>
<name>A0A356LG31_9BURK</name>
<protein>
    <submittedName>
        <fullName evidence="7">Branched chain amino acid ABC transporter substrate-binding protein</fullName>
    </submittedName>
</protein>
<evidence type="ECO:0000256" key="4">
    <source>
        <dbReference type="ARBA" id="ARBA00022970"/>
    </source>
</evidence>
<feature type="chain" id="PRO_5016734302" evidence="5">
    <location>
        <begin position="21"/>
        <end position="378"/>
    </location>
</feature>